<evidence type="ECO:0000313" key="3">
    <source>
        <dbReference type="Proteomes" id="UP000284403"/>
    </source>
</evidence>
<dbReference type="InterPro" id="IPR036047">
    <property type="entry name" value="F-box-like_dom_sf"/>
</dbReference>
<dbReference type="AlphaFoldDB" id="A0A3R7NYL5"/>
<dbReference type="Proteomes" id="UP000284403">
    <property type="component" value="Unassembled WGS sequence"/>
</dbReference>
<reference evidence="2 3" key="1">
    <citation type="journal article" date="2018" name="BMC Genomics">
        <title>Genomic comparison of Trypanosoma conorhini and Trypanosoma rangeli to Trypanosoma cruzi strains of high and low virulence.</title>
        <authorList>
            <person name="Bradwell K.R."/>
            <person name="Koparde V.N."/>
            <person name="Matveyev A.V."/>
            <person name="Serrano M.G."/>
            <person name="Alves J.M."/>
            <person name="Parikh H."/>
            <person name="Huang B."/>
            <person name="Lee V."/>
            <person name="Espinosa-Alvarez O."/>
            <person name="Ortiz P.A."/>
            <person name="Costa-Martins A.G."/>
            <person name="Teixeira M.M."/>
            <person name="Buck G.A."/>
        </authorList>
    </citation>
    <scope>NUCLEOTIDE SEQUENCE [LARGE SCALE GENOMIC DNA]</scope>
    <source>
        <strain evidence="2 3">025E</strain>
    </source>
</reference>
<organism evidence="2 3">
    <name type="scientific">Trypanosoma conorhini</name>
    <dbReference type="NCBI Taxonomy" id="83891"/>
    <lineage>
        <taxon>Eukaryota</taxon>
        <taxon>Discoba</taxon>
        <taxon>Euglenozoa</taxon>
        <taxon>Kinetoplastea</taxon>
        <taxon>Metakinetoplastina</taxon>
        <taxon>Trypanosomatida</taxon>
        <taxon>Trypanosomatidae</taxon>
        <taxon>Trypanosoma</taxon>
    </lineage>
</organism>
<comment type="caution">
    <text evidence="2">The sequence shown here is derived from an EMBL/GenBank/DDBJ whole genome shotgun (WGS) entry which is preliminary data.</text>
</comment>
<dbReference type="OrthoDB" id="265876at2759"/>
<dbReference type="EMBL" id="MKKU01000381">
    <property type="protein sequence ID" value="RNF14020.1"/>
    <property type="molecule type" value="Genomic_DNA"/>
</dbReference>
<dbReference type="RefSeq" id="XP_029227010.1">
    <property type="nucleotide sequence ID" value="XM_029372867.1"/>
</dbReference>
<dbReference type="GeneID" id="40319588"/>
<proteinExistence type="predicted"/>
<name>A0A3R7NYL5_9TRYP</name>
<dbReference type="SUPFAM" id="SSF81383">
    <property type="entry name" value="F-box domain"/>
    <property type="match status" value="1"/>
</dbReference>
<feature type="domain" description="F-box" evidence="1">
    <location>
        <begin position="17"/>
        <end position="64"/>
    </location>
</feature>
<evidence type="ECO:0000313" key="2">
    <source>
        <dbReference type="EMBL" id="RNF14020.1"/>
    </source>
</evidence>
<evidence type="ECO:0000259" key="1">
    <source>
        <dbReference type="PROSITE" id="PS50181"/>
    </source>
</evidence>
<dbReference type="PROSITE" id="PS50181">
    <property type="entry name" value="FBOX"/>
    <property type="match status" value="1"/>
</dbReference>
<accession>A0A3R7NYL5</accession>
<gene>
    <name evidence="2" type="ORF">Tco025E_05977</name>
</gene>
<keyword evidence="3" id="KW-1185">Reference proteome</keyword>
<protein>
    <recommendedName>
        <fullName evidence="1">F-box domain-containing protein</fullName>
    </recommendedName>
</protein>
<sequence>MARLDVEAANGAHERPSLSLSRLPLDVLQLVLAFLPTPATLRTAARLSSSFAAVTQSESHWQNVWIERVSACFHSYLQPASSALAEAGRGGGRVLPLVSAPSRALPRLSRHECGSGLRIAESQDEVEGRVTRVGLYVGPLLLLVAPPVDAAAAAGARPAKSGGRSLQLRKALFFLDDGVDAAAGGRPMIDGLHVIRFFRLEFGLPPPHRREGTPLEREAALGEFLSALVYAWECCHPSLRPDIATKQGLLPQAELQSTSLFLGGGGEDLNAGDVDGDLSGVFFPVAAPAPSSSSAAAASGGVLIAPAAAGATGCCRLRHPLCDTLVYLFLLHHVTFSDVHQHAWDDERKCAICSRVLSPTGRAVEFRFFASSLRGSYPRFFMKMTFAEGDLPRTCIQEKFDRENSRSADSAAPLATSPEAAPAIATLFYGGFGRVEVDTPPTVSRAGFLRLRDALGLAPTFPMQLLWNLVLLATGVGGALLRMQAQYFALYYQTSFTAAFDELFPPVPQQT</sequence>
<dbReference type="InterPro" id="IPR001810">
    <property type="entry name" value="F-box_dom"/>
</dbReference>